<comment type="subcellular location">
    <subcellularLocation>
        <location evidence="1">Membrane</location>
        <topology evidence="1">Multi-pass membrane protein</topology>
    </subcellularLocation>
</comment>
<feature type="transmembrane region" description="Helical" evidence="6">
    <location>
        <begin position="44"/>
        <end position="63"/>
    </location>
</feature>
<organism evidence="7 8">
    <name type="scientific">Xenoophorus captivus</name>
    <dbReference type="NCBI Taxonomy" id="1517983"/>
    <lineage>
        <taxon>Eukaryota</taxon>
        <taxon>Metazoa</taxon>
        <taxon>Chordata</taxon>
        <taxon>Craniata</taxon>
        <taxon>Vertebrata</taxon>
        <taxon>Euteleostomi</taxon>
        <taxon>Actinopterygii</taxon>
        <taxon>Neopterygii</taxon>
        <taxon>Teleostei</taxon>
        <taxon>Neoteleostei</taxon>
        <taxon>Acanthomorphata</taxon>
        <taxon>Ovalentaria</taxon>
        <taxon>Atherinomorphae</taxon>
        <taxon>Cyprinodontiformes</taxon>
        <taxon>Goodeidae</taxon>
        <taxon>Xenoophorus</taxon>
    </lineage>
</organism>
<feature type="transmembrane region" description="Helical" evidence="6">
    <location>
        <begin position="12"/>
        <end position="32"/>
    </location>
</feature>
<keyword evidence="4 6" id="KW-1133">Transmembrane helix</keyword>
<keyword evidence="8" id="KW-1185">Reference proteome</keyword>
<evidence type="ECO:0000256" key="3">
    <source>
        <dbReference type="ARBA" id="ARBA00022692"/>
    </source>
</evidence>
<dbReference type="PANTHER" id="PTHR14198">
    <property type="entry name" value="TRANSMEMBRANE 4 L6 FAMILY MEMBER 1-RELATED"/>
    <property type="match status" value="1"/>
</dbReference>
<feature type="transmembrane region" description="Helical" evidence="6">
    <location>
        <begin position="125"/>
        <end position="146"/>
    </location>
</feature>
<proteinExistence type="inferred from homology"/>
<dbReference type="Pfam" id="PF05805">
    <property type="entry name" value="L6_membrane"/>
    <property type="match status" value="2"/>
</dbReference>
<accession>A0ABV0S3K1</accession>
<evidence type="ECO:0000256" key="5">
    <source>
        <dbReference type="ARBA" id="ARBA00023136"/>
    </source>
</evidence>
<dbReference type="Proteomes" id="UP001434883">
    <property type="component" value="Unassembled WGS sequence"/>
</dbReference>
<evidence type="ECO:0000256" key="6">
    <source>
        <dbReference type="SAM" id="Phobius"/>
    </source>
</evidence>
<evidence type="ECO:0000313" key="8">
    <source>
        <dbReference type="Proteomes" id="UP001434883"/>
    </source>
</evidence>
<dbReference type="PANTHER" id="PTHR14198:SF18">
    <property type="entry name" value="TRANSMEMBRANE 4 L6 FAMILY MEMBER 1"/>
    <property type="match status" value="1"/>
</dbReference>
<evidence type="ECO:0000256" key="2">
    <source>
        <dbReference type="ARBA" id="ARBA00006193"/>
    </source>
</evidence>
<evidence type="ECO:0008006" key="9">
    <source>
        <dbReference type="Google" id="ProtNLM"/>
    </source>
</evidence>
<dbReference type="InterPro" id="IPR008661">
    <property type="entry name" value="L6_membrane"/>
</dbReference>
<gene>
    <name evidence="7" type="ORF">XENOCAPTIV_028369</name>
</gene>
<evidence type="ECO:0000256" key="1">
    <source>
        <dbReference type="ARBA" id="ARBA00004141"/>
    </source>
</evidence>
<name>A0ABV0S3K1_9TELE</name>
<evidence type="ECO:0000313" key="7">
    <source>
        <dbReference type="EMBL" id="MEQ2215149.1"/>
    </source>
</evidence>
<dbReference type="EMBL" id="JAHRIN010067990">
    <property type="protein sequence ID" value="MEQ2215149.1"/>
    <property type="molecule type" value="Genomic_DNA"/>
</dbReference>
<keyword evidence="3 6" id="KW-0812">Transmembrane</keyword>
<protein>
    <recommendedName>
        <fullName evidence="9">Transmembrane 4 L six family member 18</fullName>
    </recommendedName>
</protein>
<reference evidence="7 8" key="1">
    <citation type="submission" date="2021-06" db="EMBL/GenBank/DDBJ databases">
        <authorList>
            <person name="Palmer J.M."/>
        </authorList>
    </citation>
    <scope>NUCLEOTIDE SEQUENCE [LARGE SCALE GENOMIC DNA]</scope>
    <source>
        <strain evidence="7 8">XC_2019</strain>
        <tissue evidence="7">Muscle</tissue>
    </source>
</reference>
<comment type="caution">
    <text evidence="7">The sequence shown here is derived from an EMBL/GenBank/DDBJ whole genome shotgun (WGS) entry which is preliminary data.</text>
</comment>
<evidence type="ECO:0000256" key="4">
    <source>
        <dbReference type="ARBA" id="ARBA00022989"/>
    </source>
</evidence>
<sequence length="168" mass="18659">MCCSVGFARSLGLALLPLALCCILANLLLLFPMGEITYIQQDRLASYIWYFGGLGGGGLLMLIPAVAFITLGKCTCCWNESLMGPHCFTSHGWSYPFADQRGRYLLQPEIWPRCLQPLNIVEWNVTLLFVLLGLAVLEFIICLLQLGNGLVNAICRPCCYKQEYSLNA</sequence>
<comment type="similarity">
    <text evidence="2">Belongs to the L6 tetraspanin family.</text>
</comment>
<keyword evidence="5 6" id="KW-0472">Membrane</keyword>